<dbReference type="Gene3D" id="3.30.70.660">
    <property type="entry name" value="Pseudouridine synthase I, catalytic domain, C-terminal subdomain"/>
    <property type="match status" value="1"/>
</dbReference>
<dbReference type="Proteomes" id="UP000240621">
    <property type="component" value="Unassembled WGS sequence"/>
</dbReference>
<dbReference type="NCBIfam" id="TIGR00071">
    <property type="entry name" value="hisT_truA"/>
    <property type="match status" value="1"/>
</dbReference>
<evidence type="ECO:0000256" key="4">
    <source>
        <dbReference type="HAMAP-Rule" id="MF_00171"/>
    </source>
</evidence>
<dbReference type="HAMAP" id="MF_00171">
    <property type="entry name" value="TruA"/>
    <property type="match status" value="1"/>
</dbReference>
<dbReference type="InterPro" id="IPR020095">
    <property type="entry name" value="PsdUridine_synth_TruA_C"/>
</dbReference>
<dbReference type="InterPro" id="IPR020103">
    <property type="entry name" value="PsdUridine_synth_cat_dom_sf"/>
</dbReference>
<dbReference type="InterPro" id="IPR020094">
    <property type="entry name" value="TruA/RsuA/RluB/E/F_N"/>
</dbReference>
<keyword evidence="3 4" id="KW-0413">Isomerase</keyword>
<dbReference type="GO" id="GO:0031119">
    <property type="term" value="P:tRNA pseudouridine synthesis"/>
    <property type="evidence" value="ECO:0007669"/>
    <property type="project" value="UniProtKB-UniRule"/>
</dbReference>
<evidence type="ECO:0000256" key="1">
    <source>
        <dbReference type="ARBA" id="ARBA00009375"/>
    </source>
</evidence>
<accession>A0A2P8CFW3</accession>
<dbReference type="GO" id="GO:0160147">
    <property type="term" value="F:tRNA pseudouridine(38-40) synthase activity"/>
    <property type="evidence" value="ECO:0007669"/>
    <property type="project" value="UniProtKB-EC"/>
</dbReference>
<feature type="domain" description="Pseudouridine synthase I TruA alpha/beta" evidence="8">
    <location>
        <begin position="142"/>
        <end position="244"/>
    </location>
</feature>
<keyword evidence="12" id="KW-1185">Reference proteome</keyword>
<dbReference type="FunFam" id="3.30.70.580:FF:000001">
    <property type="entry name" value="tRNA pseudouridine synthase A"/>
    <property type="match status" value="1"/>
</dbReference>
<dbReference type="OrthoDB" id="9811823at2"/>
<comment type="subunit">
    <text evidence="4">Homodimer.</text>
</comment>
<evidence type="ECO:0000313" key="9">
    <source>
        <dbReference type="EMBL" id="GET23387.1"/>
    </source>
</evidence>
<dbReference type="SUPFAM" id="SSF55120">
    <property type="entry name" value="Pseudouridine synthase"/>
    <property type="match status" value="1"/>
</dbReference>
<dbReference type="EMBL" id="BLAU01000001">
    <property type="protein sequence ID" value="GET23387.1"/>
    <property type="molecule type" value="Genomic_DNA"/>
</dbReference>
<gene>
    <name evidence="4 9" type="primary">truA</name>
    <name evidence="10" type="ORF">CLV93_103262</name>
    <name evidence="9" type="ORF">JCM18694_36330</name>
</gene>
<proteinExistence type="inferred from homology"/>
<dbReference type="Proteomes" id="UP000396862">
    <property type="component" value="Unassembled WGS sequence"/>
</dbReference>
<comment type="similarity">
    <text evidence="1 4 7">Belongs to the tRNA pseudouridine synthase TruA family.</text>
</comment>
<dbReference type="InterPro" id="IPR020097">
    <property type="entry name" value="PsdUridine_synth_TruA_a/b_dom"/>
</dbReference>
<feature type="domain" description="Pseudouridine synthase I TruA alpha/beta" evidence="8">
    <location>
        <begin position="9"/>
        <end position="105"/>
    </location>
</feature>
<dbReference type="EC" id="5.4.99.12" evidence="4"/>
<comment type="function">
    <text evidence="4">Formation of pseudouridine at positions 38, 39 and 40 in the anticodon stem and loop of transfer RNAs.</text>
</comment>
<dbReference type="GO" id="GO:0003723">
    <property type="term" value="F:RNA binding"/>
    <property type="evidence" value="ECO:0007669"/>
    <property type="project" value="InterPro"/>
</dbReference>
<reference evidence="10 11" key="1">
    <citation type="submission" date="2018-03" db="EMBL/GenBank/DDBJ databases">
        <title>Genomic Encyclopedia of Archaeal and Bacterial Type Strains, Phase II (KMG-II): from individual species to whole genera.</title>
        <authorList>
            <person name="Goeker M."/>
        </authorList>
    </citation>
    <scope>NUCLEOTIDE SEQUENCE [LARGE SCALE GENOMIC DNA]</scope>
    <source>
        <strain evidence="10 11">DSM 27267</strain>
    </source>
</reference>
<evidence type="ECO:0000256" key="6">
    <source>
        <dbReference type="PIRSR" id="PIRSR001430-2"/>
    </source>
</evidence>
<evidence type="ECO:0000256" key="3">
    <source>
        <dbReference type="ARBA" id="ARBA00023235"/>
    </source>
</evidence>
<dbReference type="Pfam" id="PF01416">
    <property type="entry name" value="PseudoU_synth_1"/>
    <property type="match status" value="2"/>
</dbReference>
<evidence type="ECO:0000313" key="10">
    <source>
        <dbReference type="EMBL" id="PSK83846.1"/>
    </source>
</evidence>
<comment type="catalytic activity">
    <reaction evidence="4 7">
        <text>uridine(38/39/40) in tRNA = pseudouridine(38/39/40) in tRNA</text>
        <dbReference type="Rhea" id="RHEA:22376"/>
        <dbReference type="Rhea" id="RHEA-COMP:10085"/>
        <dbReference type="Rhea" id="RHEA-COMP:10087"/>
        <dbReference type="ChEBI" id="CHEBI:65314"/>
        <dbReference type="ChEBI" id="CHEBI:65315"/>
        <dbReference type="EC" id="5.4.99.12"/>
    </reaction>
</comment>
<dbReference type="CDD" id="cd02570">
    <property type="entry name" value="PseudoU_synth_EcTruA"/>
    <property type="match status" value="1"/>
</dbReference>
<evidence type="ECO:0000313" key="11">
    <source>
        <dbReference type="Proteomes" id="UP000240621"/>
    </source>
</evidence>
<evidence type="ECO:0000256" key="2">
    <source>
        <dbReference type="ARBA" id="ARBA00022694"/>
    </source>
</evidence>
<evidence type="ECO:0000313" key="12">
    <source>
        <dbReference type="Proteomes" id="UP000396862"/>
    </source>
</evidence>
<dbReference type="InterPro" id="IPR001406">
    <property type="entry name" value="PsdUridine_synth_TruA"/>
</dbReference>
<evidence type="ECO:0000256" key="7">
    <source>
        <dbReference type="RuleBase" id="RU003792"/>
    </source>
</evidence>
<sequence>MQRYFIQLAYDGANYHGWQIQPGSISVQEVLEKSISTISREEIHVTGAGRTDTGVHASFFVAHFDAESENLDDQHFTFRLNRFLPPDISVQNIYKVHDKAHARFDATYRTYQYFITKQKDPFSRAFAYHHYRLLDTEKMNEAAQLLFNYSDFTSFSRTGADAKTGICKMMEAYWTEEPDRYILTIKADRFLRNMVRAVVGTMLDIGMGKMEPEEIGRIIEAKDRRVAGSSAAARGLFLVDIGYPEEISQGLIRNPG</sequence>
<comment type="caution">
    <text evidence="4">Lacks conserved residue(s) required for the propagation of feature annotation.</text>
</comment>
<feature type="binding site" evidence="4 6">
    <location>
        <position position="111"/>
    </location>
    <ligand>
        <name>substrate</name>
    </ligand>
</feature>
<dbReference type="PANTHER" id="PTHR11142:SF0">
    <property type="entry name" value="TRNA PSEUDOURIDINE SYNTHASE-LIKE 1"/>
    <property type="match status" value="1"/>
</dbReference>
<dbReference type="EMBL" id="PYGC01000003">
    <property type="protein sequence ID" value="PSK83846.1"/>
    <property type="molecule type" value="Genomic_DNA"/>
</dbReference>
<dbReference type="PIRSF" id="PIRSF001430">
    <property type="entry name" value="tRNA_psdUrid_synth"/>
    <property type="match status" value="1"/>
</dbReference>
<feature type="active site" description="Nucleophile" evidence="4 5">
    <location>
        <position position="52"/>
    </location>
</feature>
<protein>
    <recommendedName>
        <fullName evidence="4">tRNA pseudouridine synthase A</fullName>
        <ecNumber evidence="4">5.4.99.12</ecNumber>
    </recommendedName>
    <alternativeName>
        <fullName evidence="4">tRNA pseudouridine(38-40) synthase</fullName>
    </alternativeName>
    <alternativeName>
        <fullName evidence="4">tRNA pseudouridylate synthase I</fullName>
    </alternativeName>
    <alternativeName>
        <fullName evidence="4">tRNA-uridine isomerase I</fullName>
    </alternativeName>
</protein>
<dbReference type="RefSeq" id="WP_106541673.1">
    <property type="nucleotide sequence ID" value="NZ_BLAU01000001.1"/>
</dbReference>
<organism evidence="10 11">
    <name type="scientific">Prolixibacter denitrificans</name>
    <dbReference type="NCBI Taxonomy" id="1541063"/>
    <lineage>
        <taxon>Bacteria</taxon>
        <taxon>Pseudomonadati</taxon>
        <taxon>Bacteroidota</taxon>
        <taxon>Bacteroidia</taxon>
        <taxon>Marinilabiliales</taxon>
        <taxon>Prolixibacteraceae</taxon>
        <taxon>Prolixibacter</taxon>
    </lineage>
</organism>
<dbReference type="PANTHER" id="PTHR11142">
    <property type="entry name" value="PSEUDOURIDYLATE SYNTHASE"/>
    <property type="match status" value="1"/>
</dbReference>
<reference evidence="9 12" key="2">
    <citation type="submission" date="2019-10" db="EMBL/GenBank/DDBJ databases">
        <title>Prolixibacter strains distinguished by the presence of nitrate reductase genes were adept at nitrate-dependent anaerobic corrosion of metallic iron and carbon steel.</title>
        <authorList>
            <person name="Iino T."/>
            <person name="Shono N."/>
            <person name="Ito K."/>
            <person name="Nakamura R."/>
            <person name="Sueoka K."/>
            <person name="Harayama S."/>
            <person name="Ohkuma M."/>
        </authorList>
    </citation>
    <scope>NUCLEOTIDE SEQUENCE [LARGE SCALE GENOMIC DNA]</scope>
    <source>
        <strain evidence="9 12">MIC1-1</strain>
    </source>
</reference>
<dbReference type="AlphaFoldDB" id="A0A2P8CFW3"/>
<evidence type="ECO:0000259" key="8">
    <source>
        <dbReference type="Pfam" id="PF01416"/>
    </source>
</evidence>
<keyword evidence="2 4" id="KW-0819">tRNA processing</keyword>
<evidence type="ECO:0000256" key="5">
    <source>
        <dbReference type="PIRSR" id="PIRSR001430-1"/>
    </source>
</evidence>
<name>A0A2P8CFW3_9BACT</name>
<comment type="caution">
    <text evidence="10">The sequence shown here is derived from an EMBL/GenBank/DDBJ whole genome shotgun (WGS) entry which is preliminary data.</text>
</comment>
<dbReference type="Gene3D" id="3.30.70.580">
    <property type="entry name" value="Pseudouridine synthase I, catalytic domain, N-terminal subdomain"/>
    <property type="match status" value="1"/>
</dbReference>